<dbReference type="GO" id="GO:0006302">
    <property type="term" value="P:double-strand break repair"/>
    <property type="evidence" value="ECO:0007669"/>
    <property type="project" value="TreeGrafter"/>
</dbReference>
<feature type="transmembrane region" description="Helical" evidence="9">
    <location>
        <begin position="20"/>
        <end position="40"/>
    </location>
</feature>
<keyword evidence="11" id="KW-0255">Endonuclease</keyword>
<keyword evidence="3" id="KW-0540">Nuclease</keyword>
<evidence type="ECO:0000256" key="6">
    <source>
        <dbReference type="ARBA" id="ARBA00022801"/>
    </source>
</evidence>
<evidence type="ECO:0000313" key="12">
    <source>
        <dbReference type="Proteomes" id="UP000219439"/>
    </source>
</evidence>
<dbReference type="InterPro" id="IPR005135">
    <property type="entry name" value="Endo/exonuclease/phosphatase"/>
</dbReference>
<feature type="transmembrane region" description="Helical" evidence="9">
    <location>
        <begin position="78"/>
        <end position="98"/>
    </location>
</feature>
<dbReference type="GO" id="GO:0005737">
    <property type="term" value="C:cytoplasm"/>
    <property type="evidence" value="ECO:0007669"/>
    <property type="project" value="TreeGrafter"/>
</dbReference>
<dbReference type="GO" id="GO:0046872">
    <property type="term" value="F:metal ion binding"/>
    <property type="evidence" value="ECO:0007669"/>
    <property type="project" value="UniProtKB-KW"/>
</dbReference>
<comment type="cofactor">
    <cofactor evidence="1">
        <name>Mn(2+)</name>
        <dbReference type="ChEBI" id="CHEBI:29035"/>
    </cofactor>
</comment>
<evidence type="ECO:0000256" key="4">
    <source>
        <dbReference type="ARBA" id="ARBA00022723"/>
    </source>
</evidence>
<protein>
    <submittedName>
        <fullName evidence="11">Uncharacterized conserved protein YafD, endonuclease/exonuclease/phosphatase (EEP) superfamily</fullName>
    </submittedName>
</protein>
<evidence type="ECO:0000259" key="10">
    <source>
        <dbReference type="Pfam" id="PF03372"/>
    </source>
</evidence>
<accession>A0A285NI47</accession>
<feature type="transmembrane region" description="Helical" evidence="9">
    <location>
        <begin position="52"/>
        <end position="72"/>
    </location>
</feature>
<comment type="cofactor">
    <cofactor evidence="2">
        <name>Mg(2+)</name>
        <dbReference type="ChEBI" id="CHEBI:18420"/>
    </cofactor>
</comment>
<dbReference type="EMBL" id="OBEL01000001">
    <property type="protein sequence ID" value="SNZ07331.1"/>
    <property type="molecule type" value="Genomic_DNA"/>
</dbReference>
<evidence type="ECO:0000256" key="8">
    <source>
        <dbReference type="ARBA" id="ARBA00023204"/>
    </source>
</evidence>
<keyword evidence="12" id="KW-1185">Reference proteome</keyword>
<dbReference type="SUPFAM" id="SSF56219">
    <property type="entry name" value="DNase I-like"/>
    <property type="match status" value="1"/>
</dbReference>
<gene>
    <name evidence="11" type="ORF">SAMN06265368_0849</name>
</gene>
<keyword evidence="7" id="KW-0460">Magnesium</keyword>
<organism evidence="11 12">
    <name type="scientific">Cohaesibacter gelatinilyticus</name>
    <dbReference type="NCBI Taxonomy" id="372072"/>
    <lineage>
        <taxon>Bacteria</taxon>
        <taxon>Pseudomonadati</taxon>
        <taxon>Pseudomonadota</taxon>
        <taxon>Alphaproteobacteria</taxon>
        <taxon>Hyphomicrobiales</taxon>
        <taxon>Cohaesibacteraceae</taxon>
    </lineage>
</organism>
<name>A0A285NI47_9HYPH</name>
<dbReference type="Gene3D" id="3.60.10.10">
    <property type="entry name" value="Endonuclease/exonuclease/phosphatase"/>
    <property type="match status" value="1"/>
</dbReference>
<dbReference type="OrthoDB" id="3808618at2"/>
<dbReference type="PANTHER" id="PTHR15822:SF4">
    <property type="entry name" value="TYROSYL-DNA PHOSPHODIESTERASE 2"/>
    <property type="match status" value="1"/>
</dbReference>
<evidence type="ECO:0000256" key="3">
    <source>
        <dbReference type="ARBA" id="ARBA00022722"/>
    </source>
</evidence>
<keyword evidence="9" id="KW-1133">Transmembrane helix</keyword>
<evidence type="ECO:0000313" key="11">
    <source>
        <dbReference type="EMBL" id="SNZ07331.1"/>
    </source>
</evidence>
<dbReference type="AlphaFoldDB" id="A0A285NI47"/>
<dbReference type="GO" id="GO:0004527">
    <property type="term" value="F:exonuclease activity"/>
    <property type="evidence" value="ECO:0007669"/>
    <property type="project" value="UniProtKB-KW"/>
</dbReference>
<keyword evidence="4" id="KW-0479">Metal-binding</keyword>
<dbReference type="GO" id="GO:0070260">
    <property type="term" value="F:5'-tyrosyl-DNA phosphodiesterase activity"/>
    <property type="evidence" value="ECO:0007669"/>
    <property type="project" value="TreeGrafter"/>
</dbReference>
<keyword evidence="8" id="KW-0234">DNA repair</keyword>
<dbReference type="GO" id="GO:0003697">
    <property type="term" value="F:single-stranded DNA binding"/>
    <property type="evidence" value="ECO:0007669"/>
    <property type="project" value="TreeGrafter"/>
</dbReference>
<evidence type="ECO:0000256" key="2">
    <source>
        <dbReference type="ARBA" id="ARBA00001946"/>
    </source>
</evidence>
<feature type="domain" description="Endonuclease/exonuclease/phosphatase" evidence="10">
    <location>
        <begin position="123"/>
        <end position="339"/>
    </location>
</feature>
<evidence type="ECO:0000256" key="7">
    <source>
        <dbReference type="ARBA" id="ARBA00022842"/>
    </source>
</evidence>
<dbReference type="InterPro" id="IPR036691">
    <property type="entry name" value="Endo/exonu/phosph_ase_sf"/>
</dbReference>
<dbReference type="Pfam" id="PF03372">
    <property type="entry name" value="Exo_endo_phos"/>
    <property type="match status" value="1"/>
</dbReference>
<evidence type="ECO:0000256" key="5">
    <source>
        <dbReference type="ARBA" id="ARBA00022763"/>
    </source>
</evidence>
<dbReference type="Proteomes" id="UP000219439">
    <property type="component" value="Unassembled WGS sequence"/>
</dbReference>
<dbReference type="GO" id="GO:0004519">
    <property type="term" value="F:endonuclease activity"/>
    <property type="evidence" value="ECO:0007669"/>
    <property type="project" value="UniProtKB-KW"/>
</dbReference>
<keyword evidence="11" id="KW-0269">Exonuclease</keyword>
<keyword evidence="6" id="KW-0378">Hydrolase</keyword>
<keyword evidence="9" id="KW-0472">Membrane</keyword>
<dbReference type="InterPro" id="IPR051547">
    <property type="entry name" value="TDP2-like"/>
</dbReference>
<keyword evidence="9" id="KW-0812">Transmembrane</keyword>
<proteinExistence type="predicted"/>
<evidence type="ECO:0000256" key="1">
    <source>
        <dbReference type="ARBA" id="ARBA00001936"/>
    </source>
</evidence>
<reference evidence="11 12" key="1">
    <citation type="submission" date="2017-09" db="EMBL/GenBank/DDBJ databases">
        <authorList>
            <person name="Ehlers B."/>
            <person name="Leendertz F.H."/>
        </authorList>
    </citation>
    <scope>NUCLEOTIDE SEQUENCE [LARGE SCALE GENOMIC DNA]</scope>
    <source>
        <strain evidence="11 12">DSM 18289</strain>
    </source>
</reference>
<evidence type="ECO:0000256" key="9">
    <source>
        <dbReference type="SAM" id="Phobius"/>
    </source>
</evidence>
<keyword evidence="5" id="KW-0227">DNA damage</keyword>
<sequence length="350" mass="40319">MKALTVRTVFSWFRAFIDGSILLGLIVGSSLSALGLLAFIWPSFDILNQFQLLFLVLTVISSIATFLWPYYFPRLRAIAQWILLVPFISSIGVLAPDVTGSFTAPKMDITRVDTASTRALRIMSFNIYLENWDKEETAKSILIYDPDIVFLQEYAPNRYKNVQALKNRYPYQARCKYWRDCTLAILSKYPLSNIQNKKLASNNTRDDVHGRVLSATALVKGYKPLRLHTFHAEWPKPLGEQDLHFSRLDSYIRKDMKRYPDTILAGDFNSSSWSFTMRNFSDQLPLIRHSYFKPTYPTENLRVKRYLWLPAFLSLDHVFSSPSVPVFNLERGSASVADHHPLIADVLIFK</sequence>
<dbReference type="PANTHER" id="PTHR15822">
    <property type="entry name" value="TRAF AND TNF RECEPTOR-ASSOCIATED PROTEIN"/>
    <property type="match status" value="1"/>
</dbReference>